<organism evidence="3 4">
    <name type="scientific">Adineta steineri</name>
    <dbReference type="NCBI Taxonomy" id="433720"/>
    <lineage>
        <taxon>Eukaryota</taxon>
        <taxon>Metazoa</taxon>
        <taxon>Spiralia</taxon>
        <taxon>Gnathifera</taxon>
        <taxon>Rotifera</taxon>
        <taxon>Eurotatoria</taxon>
        <taxon>Bdelloidea</taxon>
        <taxon>Adinetida</taxon>
        <taxon>Adinetidae</taxon>
        <taxon>Adineta</taxon>
    </lineage>
</organism>
<accession>A0A818J587</accession>
<evidence type="ECO:0000256" key="1">
    <source>
        <dbReference type="SAM" id="Coils"/>
    </source>
</evidence>
<dbReference type="AlphaFoldDB" id="A0A818J587"/>
<sequence>MGGLLTTDRSAYTERMNEVELKKQKDLYELEKDKNKNTNEQELQKQRALYDFEKYKKEITNEQELQKQRALYDFEKYKKEITNEQELQKQRALYEFEKYKTAITNEQELQRQRDLHELEKDKSKIVNEQELQKQRDLYELEKDKNKIANEQERQKLELQKQKATSDYSLKRGELLLGFQTDIRKIEAELIKTRMMTQSTLFQKFIDFMRETLATNDALISQQTKLYEIASKNDTKADFFMEKAEKVDVLGAKQLIEIGAEKVKELNLESSTEMKYLESRLEQVLGTLHTTTLAIE</sequence>
<protein>
    <submittedName>
        <fullName evidence="3">Uncharacterized protein</fullName>
    </submittedName>
</protein>
<feature type="coiled-coil region" evidence="1">
    <location>
        <begin position="115"/>
        <end position="166"/>
    </location>
</feature>
<comment type="caution">
    <text evidence="3">The sequence shown here is derived from an EMBL/GenBank/DDBJ whole genome shotgun (WGS) entry which is preliminary data.</text>
</comment>
<keyword evidence="1" id="KW-0175">Coiled coil</keyword>
<evidence type="ECO:0000313" key="3">
    <source>
        <dbReference type="EMBL" id="CAF3533742.1"/>
    </source>
</evidence>
<reference evidence="3" key="1">
    <citation type="submission" date="2021-02" db="EMBL/GenBank/DDBJ databases">
        <authorList>
            <person name="Nowell W R."/>
        </authorList>
    </citation>
    <scope>NUCLEOTIDE SEQUENCE</scope>
</reference>
<dbReference type="EMBL" id="CAJOBB010000051">
    <property type="protein sequence ID" value="CAF3533742.1"/>
    <property type="molecule type" value="Genomic_DNA"/>
</dbReference>
<proteinExistence type="predicted"/>
<gene>
    <name evidence="2" type="ORF">IZO911_LOCUS31535</name>
    <name evidence="3" type="ORF">KXQ929_LOCUS1813</name>
</gene>
<evidence type="ECO:0000313" key="4">
    <source>
        <dbReference type="Proteomes" id="UP000663868"/>
    </source>
</evidence>
<evidence type="ECO:0000313" key="2">
    <source>
        <dbReference type="EMBL" id="CAF1254506.1"/>
    </source>
</evidence>
<dbReference type="Proteomes" id="UP000663860">
    <property type="component" value="Unassembled WGS sequence"/>
</dbReference>
<dbReference type="EMBL" id="CAJNOE010000521">
    <property type="protein sequence ID" value="CAF1254506.1"/>
    <property type="molecule type" value="Genomic_DNA"/>
</dbReference>
<name>A0A818J587_9BILA</name>
<dbReference type="Proteomes" id="UP000663868">
    <property type="component" value="Unassembled WGS sequence"/>
</dbReference>